<reference evidence="2" key="1">
    <citation type="submission" date="2019-03" db="EMBL/GenBank/DDBJ databases">
        <title>Molecular characterization of the VanD-type vancomycin-resistant Enterococcus faecium clinical isolates from a patient after vancomycin therapy.</title>
        <authorList>
            <person name="Hashimoto Y."/>
            <person name="Hisatsune J."/>
            <person name="Nomura T."/>
            <person name="Hirakawa H."/>
            <person name="Kojima N."/>
            <person name="Ono Y."/>
            <person name="Hasegawa Y."/>
            <person name="Tanimoto K."/>
            <person name="Sugai M."/>
            <person name="Tomita H."/>
        </authorList>
    </citation>
    <scope>NUCLEOTIDE SEQUENCE</scope>
    <source>
        <strain evidence="2">AA620</strain>
    </source>
</reference>
<dbReference type="PRINTS" id="PR00033">
    <property type="entry name" value="HTHASNC"/>
</dbReference>
<evidence type="ECO:0000313" key="2">
    <source>
        <dbReference type="EMBL" id="BBI93319.1"/>
    </source>
</evidence>
<dbReference type="SUPFAM" id="SSF46785">
    <property type="entry name" value="Winged helix' DNA-binding domain"/>
    <property type="match status" value="1"/>
</dbReference>
<sequence length="90" mass="10158">MIKFIAPEDRIVYGPWETANGTVNGTVNLSDKEKEILALLSEDPAYTYQNLADKLNIGRKAVFGRIKSLKEKGIIERIGSDKNGYWQINE</sequence>
<dbReference type="InterPro" id="IPR036390">
    <property type="entry name" value="WH_DNA-bd_sf"/>
</dbReference>
<dbReference type="InterPro" id="IPR011991">
    <property type="entry name" value="ArsR-like_HTH"/>
</dbReference>
<dbReference type="Gene3D" id="1.10.10.10">
    <property type="entry name" value="Winged helix-like DNA-binding domain superfamily/Winged helix DNA-binding domain"/>
    <property type="match status" value="1"/>
</dbReference>
<name>A0A679C3B7_ENTFC</name>
<protein>
    <submittedName>
        <fullName evidence="2">Transcriptional regulator</fullName>
    </submittedName>
</protein>
<keyword evidence="1" id="KW-0238">DNA-binding</keyword>
<dbReference type="InterPro" id="IPR000485">
    <property type="entry name" value="AsnC-type_HTH_dom"/>
</dbReference>
<dbReference type="GO" id="GO:0043565">
    <property type="term" value="F:sequence-specific DNA binding"/>
    <property type="evidence" value="ECO:0007669"/>
    <property type="project" value="InterPro"/>
</dbReference>
<dbReference type="EMBL" id="LC467712">
    <property type="protein sequence ID" value="BBI93319.1"/>
    <property type="molecule type" value="Genomic_DNA"/>
</dbReference>
<dbReference type="CDD" id="cd00090">
    <property type="entry name" value="HTH_ARSR"/>
    <property type="match status" value="1"/>
</dbReference>
<proteinExistence type="predicted"/>
<evidence type="ECO:0000256" key="1">
    <source>
        <dbReference type="ARBA" id="ARBA00023125"/>
    </source>
</evidence>
<dbReference type="InterPro" id="IPR036388">
    <property type="entry name" value="WH-like_DNA-bd_sf"/>
</dbReference>
<dbReference type="RefSeq" id="WP_224168508.1">
    <property type="nucleotide sequence ID" value="NZ_AP024831.1"/>
</dbReference>
<dbReference type="AlphaFoldDB" id="A0A679C3B7"/>
<organism evidence="2">
    <name type="scientific">Enterococcus faecium</name>
    <name type="common">Streptococcus faecium</name>
    <dbReference type="NCBI Taxonomy" id="1352"/>
    <lineage>
        <taxon>Bacteria</taxon>
        <taxon>Bacillati</taxon>
        <taxon>Bacillota</taxon>
        <taxon>Bacilli</taxon>
        <taxon>Lactobacillales</taxon>
        <taxon>Enterococcaceae</taxon>
        <taxon>Enterococcus</taxon>
    </lineage>
</organism>
<dbReference type="Pfam" id="PF13412">
    <property type="entry name" value="HTH_24"/>
    <property type="match status" value="1"/>
</dbReference>
<accession>A0A679C3B7</accession>